<organism evidence="1 2">
    <name type="scientific">Schleiferilactobacillus harbinensis</name>
    <dbReference type="NCBI Taxonomy" id="304207"/>
    <lineage>
        <taxon>Bacteria</taxon>
        <taxon>Bacillati</taxon>
        <taxon>Bacillota</taxon>
        <taxon>Bacilli</taxon>
        <taxon>Lactobacillales</taxon>
        <taxon>Lactobacillaceae</taxon>
        <taxon>Schleiferilactobacillus</taxon>
    </lineage>
</organism>
<proteinExistence type="predicted"/>
<protein>
    <submittedName>
        <fullName evidence="1">Uncharacterized protein</fullName>
    </submittedName>
</protein>
<name>A0ABU7SXS3_9LACO</name>
<comment type="caution">
    <text evidence="1">The sequence shown here is derived from an EMBL/GenBank/DDBJ whole genome shotgun (WGS) entry which is preliminary data.</text>
</comment>
<evidence type="ECO:0000313" key="2">
    <source>
        <dbReference type="Proteomes" id="UP001330016"/>
    </source>
</evidence>
<dbReference type="Proteomes" id="UP001330016">
    <property type="component" value="Unassembled WGS sequence"/>
</dbReference>
<reference evidence="1 2" key="1">
    <citation type="submission" date="2023-02" db="EMBL/GenBank/DDBJ databases">
        <title>The predominant lactic acid bacteria and yeasts involved in the spontaneous fermentation of millet during the production of the traditional porridge Hausa koko in Ghana.</title>
        <authorList>
            <person name="Atter A."/>
            <person name="Diaz M."/>
        </authorList>
    </citation>
    <scope>NUCLEOTIDE SEQUENCE [LARGE SCALE GENOMIC DNA]</scope>
    <source>
        <strain evidence="1 2">FI11640</strain>
    </source>
</reference>
<evidence type="ECO:0000313" key="1">
    <source>
        <dbReference type="EMBL" id="MEE6715148.1"/>
    </source>
</evidence>
<dbReference type="EMBL" id="JAQSGK010000009">
    <property type="protein sequence ID" value="MEE6715148.1"/>
    <property type="molecule type" value="Genomic_DNA"/>
</dbReference>
<gene>
    <name evidence="1" type="ORF">PS435_04680</name>
</gene>
<accession>A0ABU7SXS3</accession>
<keyword evidence="2" id="KW-1185">Reference proteome</keyword>
<sequence length="1257" mass="133433">MAAKAKDTDSLETAWQAAAQVISAQALQNGLGLADMTSAHSQTVVTDFLDAQSTVTDDARQTNGQALQSIVAQGIPSPAEPLVNYAAVLAKVTDYLTQATKTPVPEQQNWQINQASLAKFLTDNKLGGLFVPGSTTTTLTAVLQQVKDDQSLSAAWASIAQAISLNTMQKDLQLKDITSAASQSALTTFLNNESKTQVGKSNAAVFQEIVSTGTPNSANPTPNFVNTLAILVTAIDDAAKTPVPADWQVNQASLAKFLTDNKLGGLMVPDSTTTLADAVKNVKDDQSLSTAWAAVAESISLHEMQKVLDLPDTTSDTSKTTLTDFLAAQSKAENHTTDTNEAVFQSIVDGGMPSEKNPTPNFANTLADLAAAIDEAANTPVQADWQINQAALLRFLQDNQLTKLTVPGESITLGDAVKQVKDDQSLSDVWTSAAQAISLHTMQTALHLTDTTAAANRAVLTQFLNTASTVASHTGDTNAIVFQDIVAGGTPGQKNPTPNFANTLASLITAIEDAAKTPVQADWQVNQASLAKFLTDNKLGGLFVPGSTTNTLADAVAKVTDTKSFDAAWTSVAQAVSLKEMQTALKLTDVTSAANQQALTNFLSTLSTIAGHTDETNAVVFQDILKDGTPSADNPTPNFANTLADLIDAIEQAAKTPVQANWEINRDALLKFLQDNKLTDLKEPKKDTTLVALLQQVTDDKSVNTAWQLVAQAVSLKEMAHALNLPDVTSAASESKLNNFLNALSTVEGHTQETNAIVFQGIVNGGAPSEKNPTPKFANTLADLTAAIDQAAQTPVPANWEINKASLLKFLQDNKLTDLPASAQVGKLINVIEKVSDDASFNQAWANTAMVVATEEARQKLGLSDLTSPANQKILQAILDAPLTDAKYLGQTNSAAVTKMIMDGVPNAEHPTPNLVNTLALITSYMDNAVQAQQGTIVVEDWFDGIKLGTHKLPVVSGQAVTVTANTHSGLVLSYVTVDGVTQATTNGQFVFSRDTIKPGSTVTVKYYYVSANQGGGGGTTPTIPSTPLQPSTPVTPTINAQAARGSVYVKTADGAVLYSDMAMTKPISGRTLDYATAWAYFAKVYDAKGNLIGYNLGGSQFVKLGDVQEAPVDKVTIESFNGNVQIVGMPAQVYSDAAMTKPISGQTLSVGTQWRTYQKVYHDGILAGYNLGGQQFIASDRAATDGVIPKRSVFTVRYPENPQWGVAVYDGQRHPIKIISAGTRWQVYGMKQFSDGFTYYNLGGDQWVPVSYGKFN</sequence>
<dbReference type="RefSeq" id="WP_331243425.1">
    <property type="nucleotide sequence ID" value="NZ_JAQSGJ010000009.1"/>
</dbReference>